<feature type="compositionally biased region" description="Acidic residues" evidence="1">
    <location>
        <begin position="82"/>
        <end position="107"/>
    </location>
</feature>
<dbReference type="RefSeq" id="XP_011094155.2">
    <property type="nucleotide sequence ID" value="XM_011095853.2"/>
</dbReference>
<dbReference type="KEGG" id="sind:105173933"/>
<keyword evidence="2" id="KW-1185">Reference proteome</keyword>
<gene>
    <name evidence="3" type="primary">LOC105173933</name>
</gene>
<dbReference type="OrthoDB" id="929305at2759"/>
<evidence type="ECO:0000256" key="1">
    <source>
        <dbReference type="SAM" id="MobiDB-lite"/>
    </source>
</evidence>
<feature type="compositionally biased region" description="Basic and acidic residues" evidence="1">
    <location>
        <begin position="30"/>
        <end position="51"/>
    </location>
</feature>
<feature type="compositionally biased region" description="Low complexity" evidence="1">
    <location>
        <begin position="111"/>
        <end position="144"/>
    </location>
</feature>
<feature type="compositionally biased region" description="Basic and acidic residues" evidence="1">
    <location>
        <begin position="70"/>
        <end position="81"/>
    </location>
</feature>
<dbReference type="GeneID" id="105173933"/>
<feature type="compositionally biased region" description="Basic and acidic residues" evidence="1">
    <location>
        <begin position="1"/>
        <end position="12"/>
    </location>
</feature>
<feature type="compositionally biased region" description="Polar residues" evidence="1">
    <location>
        <begin position="250"/>
        <end position="264"/>
    </location>
</feature>
<dbReference type="InParanoid" id="A0A6I9U4W0"/>
<organism evidence="2 3">
    <name type="scientific">Sesamum indicum</name>
    <name type="common">Oriental sesame</name>
    <name type="synonym">Sesamum orientale</name>
    <dbReference type="NCBI Taxonomy" id="4182"/>
    <lineage>
        <taxon>Eukaryota</taxon>
        <taxon>Viridiplantae</taxon>
        <taxon>Streptophyta</taxon>
        <taxon>Embryophyta</taxon>
        <taxon>Tracheophyta</taxon>
        <taxon>Spermatophyta</taxon>
        <taxon>Magnoliopsida</taxon>
        <taxon>eudicotyledons</taxon>
        <taxon>Gunneridae</taxon>
        <taxon>Pentapetalae</taxon>
        <taxon>asterids</taxon>
        <taxon>lamiids</taxon>
        <taxon>Lamiales</taxon>
        <taxon>Pedaliaceae</taxon>
        <taxon>Sesamum</taxon>
    </lineage>
</organism>
<feature type="compositionally biased region" description="Basic residues" evidence="1">
    <location>
        <begin position="52"/>
        <end position="69"/>
    </location>
</feature>
<dbReference type="Proteomes" id="UP000504604">
    <property type="component" value="Linkage group LG11"/>
</dbReference>
<protein>
    <submittedName>
        <fullName evidence="3">Histone H3.v1-like</fullName>
    </submittedName>
</protein>
<sequence length="359" mass="40301">MSKIIHKIEEAFHHHHHHKDEDEDEDDKAEESVEHKPEHVSHSEQLKELMHKIKKKIGGGHGKKRRSKGHYKEGEEYKEGKEEEEEEESQSESESGSEEEEEEEEAFDIMSSRSRSLSVHVSASESKSSSDSSSVLGSSATSARETVESEIMIARITNKTRTKKGTLPPSVDRELKRAAAAAKGKSKERAPTPTPSSTDTTASEQQSTPIEARDQTPDEQVEVVEISKDWGLKRKRRREAAIPEAETVEPTESMSDPSSRSTRQGRLEAKLAVDRVAEPESRKRFATFQEVWQRTRDERPSSARNVEMSGEKWVPDWKMPGGICCRPPAHAHVGRGCLHRLLPSANALGEACMWASRRA</sequence>
<evidence type="ECO:0000313" key="2">
    <source>
        <dbReference type="Proteomes" id="UP000504604"/>
    </source>
</evidence>
<feature type="region of interest" description="Disordered" evidence="1">
    <location>
        <begin position="1"/>
        <end position="269"/>
    </location>
</feature>
<reference evidence="3" key="1">
    <citation type="submission" date="2025-08" db="UniProtKB">
        <authorList>
            <consortium name="RefSeq"/>
        </authorList>
    </citation>
    <scope>IDENTIFICATION</scope>
</reference>
<dbReference type="AlphaFoldDB" id="A0A6I9U4W0"/>
<evidence type="ECO:0000313" key="3">
    <source>
        <dbReference type="RefSeq" id="XP_011094155.2"/>
    </source>
</evidence>
<name>A0A6I9U4W0_SESIN</name>
<accession>A0A6I9U4W0</accession>
<proteinExistence type="predicted"/>